<dbReference type="AlphaFoldDB" id="K9WMU8"/>
<gene>
    <name evidence="2" type="ORF">Mic7113_5919</name>
</gene>
<evidence type="ECO:0000313" key="3">
    <source>
        <dbReference type="Proteomes" id="UP000010471"/>
    </source>
</evidence>
<keyword evidence="1" id="KW-0812">Transmembrane</keyword>
<organism evidence="2 3">
    <name type="scientific">Allocoleopsis franciscana PCC 7113</name>
    <dbReference type="NCBI Taxonomy" id="1173027"/>
    <lineage>
        <taxon>Bacteria</taxon>
        <taxon>Bacillati</taxon>
        <taxon>Cyanobacteriota</taxon>
        <taxon>Cyanophyceae</taxon>
        <taxon>Coleofasciculales</taxon>
        <taxon>Coleofasciculaceae</taxon>
        <taxon>Allocoleopsis</taxon>
        <taxon>Allocoleopsis franciscana</taxon>
    </lineage>
</organism>
<dbReference type="Proteomes" id="UP000010471">
    <property type="component" value="Chromosome"/>
</dbReference>
<keyword evidence="1" id="KW-1133">Transmembrane helix</keyword>
<evidence type="ECO:0000313" key="2">
    <source>
        <dbReference type="EMBL" id="AFZ21523.1"/>
    </source>
</evidence>
<dbReference type="KEGG" id="mic:Mic7113_5919"/>
<keyword evidence="3" id="KW-1185">Reference proteome</keyword>
<feature type="transmembrane region" description="Helical" evidence="1">
    <location>
        <begin position="56"/>
        <end position="76"/>
    </location>
</feature>
<reference evidence="2 3" key="1">
    <citation type="submission" date="2012-06" db="EMBL/GenBank/DDBJ databases">
        <title>Finished chromosome of genome of Microcoleus sp. PCC 7113.</title>
        <authorList>
            <consortium name="US DOE Joint Genome Institute"/>
            <person name="Gugger M."/>
            <person name="Coursin T."/>
            <person name="Rippka R."/>
            <person name="Tandeau De Marsac N."/>
            <person name="Huntemann M."/>
            <person name="Wei C.-L."/>
            <person name="Han J."/>
            <person name="Detter J.C."/>
            <person name="Han C."/>
            <person name="Tapia R."/>
            <person name="Chen A."/>
            <person name="Kyrpides N."/>
            <person name="Mavromatis K."/>
            <person name="Markowitz V."/>
            <person name="Szeto E."/>
            <person name="Ivanova N."/>
            <person name="Pagani I."/>
            <person name="Pati A."/>
            <person name="Goodwin L."/>
            <person name="Nordberg H.P."/>
            <person name="Cantor M.N."/>
            <person name="Hua S.X."/>
            <person name="Woyke T."/>
            <person name="Kerfeld C.A."/>
        </authorList>
    </citation>
    <scope>NUCLEOTIDE SEQUENCE [LARGE SCALE GENOMIC DNA]</scope>
    <source>
        <strain evidence="2 3">PCC 7113</strain>
    </source>
</reference>
<dbReference type="HOGENOM" id="CLU_2523842_0_0_3"/>
<dbReference type="STRING" id="1173027.Mic7113_5919"/>
<feature type="transmembrane region" description="Helical" evidence="1">
    <location>
        <begin position="25"/>
        <end position="44"/>
    </location>
</feature>
<evidence type="ECO:0000256" key="1">
    <source>
        <dbReference type="SAM" id="Phobius"/>
    </source>
</evidence>
<keyword evidence="1" id="KW-0472">Membrane</keyword>
<protein>
    <submittedName>
        <fullName evidence="2">Uncharacterized protein</fullName>
    </submittedName>
</protein>
<proteinExistence type="predicted"/>
<accession>K9WMU8</accession>
<sequence>MDLLILMLDILMTFCGYQISKNIGSVPFVISILLLVLTLALIKVTTSTIQINSQEYLYFPLPIEFLAFLVLGWVGFQQGKQRER</sequence>
<name>K9WMU8_9CYAN</name>
<dbReference type="EMBL" id="CP003630">
    <property type="protein sequence ID" value="AFZ21523.1"/>
    <property type="molecule type" value="Genomic_DNA"/>
</dbReference>